<keyword evidence="3" id="KW-1185">Reference proteome</keyword>
<evidence type="ECO:0000313" key="2">
    <source>
        <dbReference type="EMBL" id="MBB4804547.1"/>
    </source>
</evidence>
<dbReference type="RefSeq" id="WP_184167875.1">
    <property type="nucleotide sequence ID" value="NZ_JACHLD010000011.1"/>
</dbReference>
<dbReference type="AlphaFoldDB" id="A0A7W7J1N1"/>
<comment type="caution">
    <text evidence="2">The sequence shown here is derived from an EMBL/GenBank/DDBJ whole genome shotgun (WGS) entry which is preliminary data.</text>
</comment>
<dbReference type="Pfam" id="PF00754">
    <property type="entry name" value="F5_F8_type_C"/>
    <property type="match status" value="1"/>
</dbReference>
<organism evidence="2 3">
    <name type="scientific">Flavobacterium nitrogenifigens</name>
    <dbReference type="NCBI Taxonomy" id="1617283"/>
    <lineage>
        <taxon>Bacteria</taxon>
        <taxon>Pseudomonadati</taxon>
        <taxon>Bacteroidota</taxon>
        <taxon>Flavobacteriia</taxon>
        <taxon>Flavobacteriales</taxon>
        <taxon>Flavobacteriaceae</taxon>
        <taxon>Flavobacterium</taxon>
    </lineage>
</organism>
<evidence type="ECO:0000259" key="1">
    <source>
        <dbReference type="Pfam" id="PF00754"/>
    </source>
</evidence>
<dbReference type="Proteomes" id="UP000561681">
    <property type="component" value="Unassembled WGS sequence"/>
</dbReference>
<dbReference type="EMBL" id="JACHLD010000011">
    <property type="protein sequence ID" value="MBB4804547.1"/>
    <property type="molecule type" value="Genomic_DNA"/>
</dbReference>
<dbReference type="Gene3D" id="2.60.120.260">
    <property type="entry name" value="Galactose-binding domain-like"/>
    <property type="match status" value="1"/>
</dbReference>
<evidence type="ECO:0000313" key="3">
    <source>
        <dbReference type="Proteomes" id="UP000561681"/>
    </source>
</evidence>
<sequence>MTILYDKNGNHYKKGKGLSVYVDGKMVLKPSILGKKTINLSDVKNIDQPSKEELNLAVNIKEKDYPKVSSSDSDVKELNKLNDGRIWYFDNVRNYYECELSSEKENWIEIDFGTEKEFHKTVLSFIDEKSKKFIDAICKISILENGEWKKLSSSTQLVANTINEIEFDKVKSSKVRFYFESKTSQSLLKIGEIEVY</sequence>
<feature type="domain" description="F5/8 type C" evidence="1">
    <location>
        <begin position="90"/>
        <end position="190"/>
    </location>
</feature>
<proteinExistence type="predicted"/>
<accession>A0A7W7J1N1</accession>
<dbReference type="InterPro" id="IPR000421">
    <property type="entry name" value="FA58C"/>
</dbReference>
<name>A0A7W7J1N1_9FLAO</name>
<gene>
    <name evidence="2" type="ORF">HNP37_004644</name>
</gene>
<reference evidence="2 3" key="1">
    <citation type="submission" date="2020-08" db="EMBL/GenBank/DDBJ databases">
        <title>Functional genomics of gut bacteria from endangered species of beetles.</title>
        <authorList>
            <person name="Carlos-Shanley C."/>
        </authorList>
    </citation>
    <scope>NUCLEOTIDE SEQUENCE [LARGE SCALE GENOMIC DNA]</scope>
    <source>
        <strain evidence="2 3">S00142</strain>
    </source>
</reference>
<protein>
    <recommendedName>
        <fullName evidence="1">F5/8 type C domain-containing protein</fullName>
    </recommendedName>
</protein>